<dbReference type="RefSeq" id="WP_251949693.1">
    <property type="nucleotide sequence ID" value="NZ_CP080572.1"/>
</dbReference>
<organism evidence="1 2">
    <name type="scientific">Thermococcus argininiproducens</name>
    <dbReference type="NCBI Taxonomy" id="2866384"/>
    <lineage>
        <taxon>Archaea</taxon>
        <taxon>Methanobacteriati</taxon>
        <taxon>Methanobacteriota</taxon>
        <taxon>Thermococci</taxon>
        <taxon>Thermococcales</taxon>
        <taxon>Thermococcaceae</taxon>
        <taxon>Thermococcus</taxon>
    </lineage>
</organism>
<evidence type="ECO:0000313" key="2">
    <source>
        <dbReference type="Proteomes" id="UP001056425"/>
    </source>
</evidence>
<name>A0A9E7MB62_9EURY</name>
<dbReference type="EMBL" id="CP080572">
    <property type="protein sequence ID" value="USH00411.1"/>
    <property type="molecule type" value="Genomic_DNA"/>
</dbReference>
<keyword evidence="2" id="KW-1185">Reference proteome</keyword>
<reference evidence="1 2" key="1">
    <citation type="submission" date="2021-08" db="EMBL/GenBank/DDBJ databases">
        <title>Thermococcus onnuriiensis IOH2.</title>
        <authorList>
            <person name="Park Y.-J."/>
        </authorList>
    </citation>
    <scope>NUCLEOTIDE SEQUENCE [LARGE SCALE GENOMIC DNA]</scope>
    <source>
        <strain evidence="1 2">IOH2</strain>
    </source>
</reference>
<dbReference type="Proteomes" id="UP001056425">
    <property type="component" value="Chromosome"/>
</dbReference>
<dbReference type="KEGG" id="thei:K1720_02795"/>
<sequence length="110" mass="12031">MWKKLLALGLVLMAFGVVVGEVTNQANYAIHKYNSAKEKYHRYMELYRKALLNGNNRMADYYKSLAEEYSSEMNLYTTWISMFGAAALAGAASGNPLGLGVSVLALAGLA</sequence>
<accession>A0A9E7MB62</accession>
<evidence type="ECO:0000313" key="1">
    <source>
        <dbReference type="EMBL" id="USH00411.1"/>
    </source>
</evidence>
<protein>
    <submittedName>
        <fullName evidence="1">Uncharacterized protein</fullName>
    </submittedName>
</protein>
<dbReference type="GeneID" id="72777237"/>
<dbReference type="AlphaFoldDB" id="A0A9E7MB62"/>
<gene>
    <name evidence="1" type="ORF">K1720_02795</name>
</gene>
<proteinExistence type="predicted"/>